<dbReference type="InterPro" id="IPR036249">
    <property type="entry name" value="Thioredoxin-like_sf"/>
</dbReference>
<sequence>MGKPSLKLYIDVVSPFAYIAFHVVRTSPVFTTCDVTFVPVFLGGIMKGTGNTPPIQIRNKGEWVGRERLRWARLFNVPMAEEMPPGFPRNTVQVQRALTAVALLKPEKLTETIATVYHMSFAERQEIHTLDLLGPIFSNVLGESQAKEILKKATSDEVKNLLSTKTDEALAEGAFGLPWFVATNAKGEKECYWGFDHIAQVTDYLSLERPKGDVGGWRALL</sequence>
<dbReference type="InterPro" id="IPR051924">
    <property type="entry name" value="GST_Kappa/NadH"/>
</dbReference>
<feature type="domain" description="DSBA-like thioredoxin" evidence="2">
    <location>
        <begin position="6"/>
        <end position="205"/>
    </location>
</feature>
<dbReference type="InterPro" id="IPR001853">
    <property type="entry name" value="DSBA-like_thioredoxin_dom"/>
</dbReference>
<dbReference type="EMBL" id="JBEFKJ010000022">
    <property type="protein sequence ID" value="KAL2040174.1"/>
    <property type="molecule type" value="Genomic_DNA"/>
</dbReference>
<evidence type="ECO:0000259" key="2">
    <source>
        <dbReference type="Pfam" id="PF01323"/>
    </source>
</evidence>
<dbReference type="EC" id="2.5.1.18" evidence="1"/>
<dbReference type="SUPFAM" id="SSF52833">
    <property type="entry name" value="Thioredoxin-like"/>
    <property type="match status" value="1"/>
</dbReference>
<gene>
    <name evidence="3" type="ORF">N7G274_007077</name>
</gene>
<evidence type="ECO:0000256" key="1">
    <source>
        <dbReference type="PIRNR" id="PIRNR006386"/>
    </source>
</evidence>
<dbReference type="PIRSF" id="PIRSF006386">
    <property type="entry name" value="HCCAis_GSTk"/>
    <property type="match status" value="1"/>
</dbReference>
<keyword evidence="1" id="KW-0808">Transferase</keyword>
<dbReference type="InterPro" id="IPR014440">
    <property type="entry name" value="HCCAis_GSTk"/>
</dbReference>
<comment type="catalytic activity">
    <reaction evidence="1">
        <text>RX + glutathione = an S-substituted glutathione + a halide anion + H(+)</text>
        <dbReference type="Rhea" id="RHEA:16437"/>
        <dbReference type="ChEBI" id="CHEBI:15378"/>
        <dbReference type="ChEBI" id="CHEBI:16042"/>
        <dbReference type="ChEBI" id="CHEBI:17792"/>
        <dbReference type="ChEBI" id="CHEBI:57925"/>
        <dbReference type="ChEBI" id="CHEBI:90779"/>
        <dbReference type="EC" id="2.5.1.18"/>
    </reaction>
</comment>
<comment type="similarity">
    <text evidence="1">Belongs to the GST superfamily. Kappa family.</text>
</comment>
<evidence type="ECO:0000313" key="4">
    <source>
        <dbReference type="Proteomes" id="UP001590950"/>
    </source>
</evidence>
<dbReference type="Proteomes" id="UP001590950">
    <property type="component" value="Unassembled WGS sequence"/>
</dbReference>
<protein>
    <recommendedName>
        <fullName evidence="1">Glutathione S-transferase kappa</fullName>
        <ecNumber evidence="1">2.5.1.18</ecNumber>
    </recommendedName>
</protein>
<dbReference type="Gene3D" id="3.40.30.10">
    <property type="entry name" value="Glutaredoxin"/>
    <property type="match status" value="1"/>
</dbReference>
<reference evidence="3 4" key="1">
    <citation type="submission" date="2024-09" db="EMBL/GenBank/DDBJ databases">
        <title>Rethinking Asexuality: The Enigmatic Case of Functional Sexual Genes in Lepraria (Stereocaulaceae).</title>
        <authorList>
            <person name="Doellman M."/>
            <person name="Sun Y."/>
            <person name="Barcenas-Pena A."/>
            <person name="Lumbsch H.T."/>
            <person name="Grewe F."/>
        </authorList>
    </citation>
    <scope>NUCLEOTIDE SEQUENCE [LARGE SCALE GENOMIC DNA]</scope>
    <source>
        <strain evidence="3 4">Mercado 3170</strain>
    </source>
</reference>
<organism evidence="3 4">
    <name type="scientific">Stereocaulon virgatum</name>
    <dbReference type="NCBI Taxonomy" id="373712"/>
    <lineage>
        <taxon>Eukaryota</taxon>
        <taxon>Fungi</taxon>
        <taxon>Dikarya</taxon>
        <taxon>Ascomycota</taxon>
        <taxon>Pezizomycotina</taxon>
        <taxon>Lecanoromycetes</taxon>
        <taxon>OSLEUM clade</taxon>
        <taxon>Lecanoromycetidae</taxon>
        <taxon>Lecanorales</taxon>
        <taxon>Lecanorineae</taxon>
        <taxon>Stereocaulaceae</taxon>
        <taxon>Stereocaulon</taxon>
    </lineage>
</organism>
<dbReference type="PANTHER" id="PTHR42943">
    <property type="entry name" value="GLUTATHIONE S-TRANSFERASE KAPPA"/>
    <property type="match status" value="1"/>
</dbReference>
<proteinExistence type="inferred from homology"/>
<name>A0ABR4A5Y2_9LECA</name>
<evidence type="ECO:0000313" key="3">
    <source>
        <dbReference type="EMBL" id="KAL2040174.1"/>
    </source>
</evidence>
<keyword evidence="4" id="KW-1185">Reference proteome</keyword>
<dbReference type="PANTHER" id="PTHR42943:SF2">
    <property type="entry name" value="GLUTATHIONE S-TRANSFERASE KAPPA 1"/>
    <property type="match status" value="1"/>
</dbReference>
<accession>A0ABR4A5Y2</accession>
<dbReference type="Pfam" id="PF01323">
    <property type="entry name" value="DSBA"/>
    <property type="match status" value="1"/>
</dbReference>
<comment type="caution">
    <text evidence="3">The sequence shown here is derived from an EMBL/GenBank/DDBJ whole genome shotgun (WGS) entry which is preliminary data.</text>
</comment>